<keyword evidence="3" id="KW-1185">Reference proteome</keyword>
<dbReference type="Pfam" id="PF00069">
    <property type="entry name" value="Pkinase"/>
    <property type="match status" value="1"/>
</dbReference>
<proteinExistence type="predicted"/>
<dbReference type="Gramene" id="LPERR11G18530.1">
    <property type="protein sequence ID" value="LPERR11G18530.1"/>
    <property type="gene ID" value="LPERR11G18530"/>
</dbReference>
<protein>
    <recommendedName>
        <fullName evidence="1">Protein kinase domain-containing protein</fullName>
    </recommendedName>
</protein>
<dbReference type="InterPro" id="IPR000719">
    <property type="entry name" value="Prot_kinase_dom"/>
</dbReference>
<reference evidence="2" key="3">
    <citation type="submission" date="2015-04" db="UniProtKB">
        <authorList>
            <consortium name="EnsemblPlants"/>
        </authorList>
    </citation>
    <scope>IDENTIFICATION</scope>
</reference>
<feature type="domain" description="Protein kinase" evidence="1">
    <location>
        <begin position="1"/>
        <end position="304"/>
    </location>
</feature>
<dbReference type="EnsemblPlants" id="LPERR11G18530.1">
    <property type="protein sequence ID" value="LPERR11G18530.1"/>
    <property type="gene ID" value="LPERR11G18530"/>
</dbReference>
<evidence type="ECO:0000313" key="2">
    <source>
        <dbReference type="EnsemblPlants" id="LPERR11G18530.1"/>
    </source>
</evidence>
<dbReference type="eggNOG" id="KOG1187">
    <property type="taxonomic scope" value="Eukaryota"/>
</dbReference>
<evidence type="ECO:0000313" key="3">
    <source>
        <dbReference type="Proteomes" id="UP000032180"/>
    </source>
</evidence>
<name>A0A0D9XV21_9ORYZ</name>
<dbReference type="PANTHER" id="PTHR46146">
    <property type="entry name" value="SERINE/THREONINE-PROTEIN KINASE-LIKE PROTEIN CCR4"/>
    <property type="match status" value="1"/>
</dbReference>
<dbReference type="GO" id="GO:0004672">
    <property type="term" value="F:protein kinase activity"/>
    <property type="evidence" value="ECO:0007669"/>
    <property type="project" value="InterPro"/>
</dbReference>
<dbReference type="AlphaFoldDB" id="A0A0D9XV21"/>
<dbReference type="PROSITE" id="PS50011">
    <property type="entry name" value="PROTEIN_KINASE_DOM"/>
    <property type="match status" value="1"/>
</dbReference>
<dbReference type="InterPro" id="IPR011009">
    <property type="entry name" value="Kinase-like_dom_sf"/>
</dbReference>
<dbReference type="Proteomes" id="UP000032180">
    <property type="component" value="Chromosome 11"/>
</dbReference>
<reference evidence="2 3" key="1">
    <citation type="submission" date="2012-08" db="EMBL/GenBank/DDBJ databases">
        <title>Oryza genome evolution.</title>
        <authorList>
            <person name="Wing R.A."/>
        </authorList>
    </citation>
    <scope>NUCLEOTIDE SEQUENCE</scope>
</reference>
<dbReference type="SUPFAM" id="SSF56112">
    <property type="entry name" value="Protein kinase-like (PK-like)"/>
    <property type="match status" value="1"/>
</dbReference>
<dbReference type="GO" id="GO:0005524">
    <property type="term" value="F:ATP binding"/>
    <property type="evidence" value="ECO:0007669"/>
    <property type="project" value="InterPro"/>
</dbReference>
<dbReference type="InterPro" id="IPR008271">
    <property type="entry name" value="Ser/Thr_kinase_AS"/>
</dbReference>
<dbReference type="SMART" id="SM00220">
    <property type="entry name" value="S_TKc"/>
    <property type="match status" value="1"/>
</dbReference>
<dbReference type="PROSITE" id="PS00108">
    <property type="entry name" value="PROTEIN_KINASE_ST"/>
    <property type="match status" value="1"/>
</dbReference>
<evidence type="ECO:0000259" key="1">
    <source>
        <dbReference type="PROSITE" id="PS50011"/>
    </source>
</evidence>
<dbReference type="Gene3D" id="3.30.200.20">
    <property type="entry name" value="Phosphorylase Kinase, domain 1"/>
    <property type="match status" value="1"/>
</dbReference>
<dbReference type="Gene3D" id="1.10.510.10">
    <property type="entry name" value="Transferase(Phosphotransferase) domain 1"/>
    <property type="match status" value="1"/>
</dbReference>
<reference evidence="3" key="2">
    <citation type="submission" date="2013-12" db="EMBL/GenBank/DDBJ databases">
        <authorList>
            <person name="Yu Y."/>
            <person name="Lee S."/>
            <person name="de Baynast K."/>
            <person name="Wissotski M."/>
            <person name="Liu L."/>
            <person name="Talag J."/>
            <person name="Goicoechea J."/>
            <person name="Angelova A."/>
            <person name="Jetty R."/>
            <person name="Kudrna D."/>
            <person name="Golser W."/>
            <person name="Rivera L."/>
            <person name="Zhang J."/>
            <person name="Wing R."/>
        </authorList>
    </citation>
    <scope>NUCLEOTIDE SEQUENCE</scope>
</reference>
<dbReference type="HOGENOM" id="CLU_000288_21_4_1"/>
<dbReference type="STRING" id="77586.A0A0D9XV21"/>
<sequence length="311" mass="35569">MEELAAATMNFATDREMGILPDGREVAIKGKRVDNYYSQGLEELHAEAFMAEITMHSPIRHKHIVRLHGCCVSQLPPFREREEECLLVYEYMKNGSLRDHLHNPSFSSSPVSTSWKMRIEFLHDYTVSPVIHRDIKSSNILLDATWVPRLSDFGLSLYWDETKDYSSVDINGSYGYVDPEYFMRQCVKPTIDVYSFGVVMLEVLTGKTALFHPKEEDMQMEFNWPHQEKSNYMRTPINLVDVAVQLIEAGKLRKLLDKRPAAEPTPRQLQAVDLVAQTATRCVRMQGKDRPAISQVVTNLQAALELARCDG</sequence>
<dbReference type="PANTHER" id="PTHR46146:SF7">
    <property type="entry name" value="OS11G0664000 PROTEIN"/>
    <property type="match status" value="1"/>
</dbReference>
<organism evidence="2 3">
    <name type="scientific">Leersia perrieri</name>
    <dbReference type="NCBI Taxonomy" id="77586"/>
    <lineage>
        <taxon>Eukaryota</taxon>
        <taxon>Viridiplantae</taxon>
        <taxon>Streptophyta</taxon>
        <taxon>Embryophyta</taxon>
        <taxon>Tracheophyta</taxon>
        <taxon>Spermatophyta</taxon>
        <taxon>Magnoliopsida</taxon>
        <taxon>Liliopsida</taxon>
        <taxon>Poales</taxon>
        <taxon>Poaceae</taxon>
        <taxon>BOP clade</taxon>
        <taxon>Oryzoideae</taxon>
        <taxon>Oryzeae</taxon>
        <taxon>Oryzinae</taxon>
        <taxon>Leersia</taxon>
    </lineage>
</organism>
<accession>A0A0D9XV21</accession>